<feature type="transmembrane region" description="Helical" evidence="2">
    <location>
        <begin position="6"/>
        <end position="25"/>
    </location>
</feature>
<keyword evidence="2" id="KW-0472">Membrane</keyword>
<feature type="transmembrane region" description="Helical" evidence="2">
    <location>
        <begin position="75"/>
        <end position="95"/>
    </location>
</feature>
<evidence type="ECO:0000313" key="4">
    <source>
        <dbReference type="Proteomes" id="UP000294894"/>
    </source>
</evidence>
<feature type="transmembrane region" description="Helical" evidence="2">
    <location>
        <begin position="37"/>
        <end position="55"/>
    </location>
</feature>
<gene>
    <name evidence="3" type="ORF">EXE57_02815</name>
</gene>
<protein>
    <submittedName>
        <fullName evidence="3">Cellulose synthase</fullName>
    </submittedName>
</protein>
<organism evidence="3 4">
    <name type="scientific">Nocardioides euryhalodurans</name>
    <dbReference type="NCBI Taxonomy" id="2518370"/>
    <lineage>
        <taxon>Bacteria</taxon>
        <taxon>Bacillati</taxon>
        <taxon>Actinomycetota</taxon>
        <taxon>Actinomycetes</taxon>
        <taxon>Propionibacteriales</taxon>
        <taxon>Nocardioidaceae</taxon>
        <taxon>Nocardioides</taxon>
    </lineage>
</organism>
<reference evidence="3 4" key="1">
    <citation type="submission" date="2019-03" db="EMBL/GenBank/DDBJ databases">
        <title>Three New Species of Nocardioides, Nocardioides euryhalodurans sp. nov., Nocardioides seonyuensis sp. nov. and Nocardioides eburneoflavus sp. nov., Iolated from Soil.</title>
        <authorList>
            <person name="Roh S.G."/>
            <person name="Lee C."/>
            <person name="Kim M.-K."/>
            <person name="Kim S.B."/>
        </authorList>
    </citation>
    <scope>NUCLEOTIDE SEQUENCE [LARGE SCALE GENOMIC DNA]</scope>
    <source>
        <strain evidence="3 4">MMS17-SY117</strain>
    </source>
</reference>
<dbReference type="AlphaFoldDB" id="A0A4P7GI20"/>
<name>A0A4P7GI20_9ACTN</name>
<dbReference type="RefSeq" id="WP_135073815.1">
    <property type="nucleotide sequence ID" value="NZ_CP038267.1"/>
</dbReference>
<proteinExistence type="predicted"/>
<evidence type="ECO:0000256" key="1">
    <source>
        <dbReference type="SAM" id="MobiDB-lite"/>
    </source>
</evidence>
<dbReference type="Proteomes" id="UP000294894">
    <property type="component" value="Chromosome"/>
</dbReference>
<dbReference type="OrthoDB" id="3829203at2"/>
<sequence>MDEVTWAALTAVLTAIGAAWTFYAFRNRGAASGLRGAGLTLLPPAAWMTGTMEMFTEIGSSVVDWATSIVFSPVVWAGIVLAGISVVLLGTSAALRERAAGGAKEPGSGEVRGRKGSGELPPSKGTKGEPVIDDDLADIEAILKRRGIT</sequence>
<feature type="region of interest" description="Disordered" evidence="1">
    <location>
        <begin position="97"/>
        <end position="131"/>
    </location>
</feature>
<evidence type="ECO:0000256" key="2">
    <source>
        <dbReference type="SAM" id="Phobius"/>
    </source>
</evidence>
<dbReference type="KEGG" id="noy:EXE57_02815"/>
<accession>A0A4P7GI20</accession>
<dbReference type="EMBL" id="CP038267">
    <property type="protein sequence ID" value="QBR91319.1"/>
    <property type="molecule type" value="Genomic_DNA"/>
</dbReference>
<evidence type="ECO:0000313" key="3">
    <source>
        <dbReference type="EMBL" id="QBR91319.1"/>
    </source>
</evidence>
<keyword evidence="2" id="KW-0812">Transmembrane</keyword>
<keyword evidence="4" id="KW-1185">Reference proteome</keyword>
<keyword evidence="2" id="KW-1133">Transmembrane helix</keyword>